<dbReference type="InterPro" id="IPR036291">
    <property type="entry name" value="NAD(P)-bd_dom_sf"/>
</dbReference>
<organism evidence="17 18">
    <name type="scientific">Digitaria exilis</name>
    <dbReference type="NCBI Taxonomy" id="1010633"/>
    <lineage>
        <taxon>Eukaryota</taxon>
        <taxon>Viridiplantae</taxon>
        <taxon>Streptophyta</taxon>
        <taxon>Embryophyta</taxon>
        <taxon>Tracheophyta</taxon>
        <taxon>Spermatophyta</taxon>
        <taxon>Magnoliopsida</taxon>
        <taxon>Liliopsida</taxon>
        <taxon>Poales</taxon>
        <taxon>Poaceae</taxon>
        <taxon>PACMAD clade</taxon>
        <taxon>Panicoideae</taxon>
        <taxon>Panicodae</taxon>
        <taxon>Paniceae</taxon>
        <taxon>Anthephorinae</taxon>
        <taxon>Digitaria</taxon>
    </lineage>
</organism>
<evidence type="ECO:0000256" key="6">
    <source>
        <dbReference type="ARBA" id="ARBA00022733"/>
    </source>
</evidence>
<comment type="catalytic activity">
    <reaction evidence="12">
        <text>(E)-caffeyl alcohol + NADP(+) = (E)-caffeyl aldehyde + NADPH + H(+)</text>
        <dbReference type="Rhea" id="RHEA:45728"/>
        <dbReference type="ChEBI" id="CHEBI:15378"/>
        <dbReference type="ChEBI" id="CHEBI:28323"/>
        <dbReference type="ChEBI" id="CHEBI:31334"/>
        <dbReference type="ChEBI" id="CHEBI:57783"/>
        <dbReference type="ChEBI" id="CHEBI:58349"/>
    </reaction>
    <physiologicalReaction direction="right-to-left" evidence="12">
        <dbReference type="Rhea" id="RHEA:45730"/>
    </physiologicalReaction>
</comment>
<evidence type="ECO:0000256" key="15">
    <source>
        <dbReference type="RuleBase" id="RU361277"/>
    </source>
</evidence>
<gene>
    <name evidence="17" type="ORF">HU200_042371</name>
</gene>
<evidence type="ECO:0000256" key="14">
    <source>
        <dbReference type="ARBA" id="ARBA00049332"/>
    </source>
</evidence>
<keyword evidence="8" id="KW-0521">NADP</keyword>
<evidence type="ECO:0000256" key="12">
    <source>
        <dbReference type="ARBA" id="ARBA00049226"/>
    </source>
</evidence>
<dbReference type="GO" id="GO:0009809">
    <property type="term" value="P:lignin biosynthetic process"/>
    <property type="evidence" value="ECO:0007669"/>
    <property type="project" value="UniProtKB-KW"/>
</dbReference>
<dbReference type="InterPro" id="IPR013149">
    <property type="entry name" value="ADH-like_C"/>
</dbReference>
<dbReference type="Gene3D" id="3.40.50.720">
    <property type="entry name" value="NAD(P)-binding Rossmann-like Domain"/>
    <property type="match status" value="1"/>
</dbReference>
<keyword evidence="18" id="KW-1185">Reference proteome</keyword>
<dbReference type="CDD" id="cd05283">
    <property type="entry name" value="CAD1"/>
    <property type="match status" value="1"/>
</dbReference>
<evidence type="ECO:0000256" key="5">
    <source>
        <dbReference type="ARBA" id="ARBA00022723"/>
    </source>
</evidence>
<dbReference type="Gene3D" id="3.90.180.10">
    <property type="entry name" value="Medium-chain alcohol dehydrogenases, catalytic domain"/>
    <property type="match status" value="1"/>
</dbReference>
<comment type="catalytic activity">
    <reaction evidence="10">
        <text>(E)-4-coumaroyl alcohol + NADP(+) = (E)-4-coumaraldehyde + NADPH + H(+)</text>
        <dbReference type="Rhea" id="RHEA:45724"/>
        <dbReference type="ChEBI" id="CHEBI:15378"/>
        <dbReference type="ChEBI" id="CHEBI:28353"/>
        <dbReference type="ChEBI" id="CHEBI:57783"/>
        <dbReference type="ChEBI" id="CHEBI:58349"/>
        <dbReference type="ChEBI" id="CHEBI:64555"/>
        <dbReference type="EC" id="1.1.1.195"/>
    </reaction>
    <physiologicalReaction direction="right-to-left" evidence="10">
        <dbReference type="Rhea" id="RHEA:45726"/>
    </physiologicalReaction>
</comment>
<evidence type="ECO:0000313" key="17">
    <source>
        <dbReference type="EMBL" id="KAF8688246.1"/>
    </source>
</evidence>
<comment type="pathway">
    <text evidence="2">Aromatic compound metabolism; phenylpropanoid biosynthesis.</text>
</comment>
<keyword evidence="9" id="KW-0560">Oxidoreductase</keyword>
<reference evidence="17" key="1">
    <citation type="submission" date="2020-07" db="EMBL/GenBank/DDBJ databases">
        <title>Genome sequence and genetic diversity analysis of an under-domesticated orphan crop, white fonio (Digitaria exilis).</title>
        <authorList>
            <person name="Bennetzen J.L."/>
            <person name="Chen S."/>
            <person name="Ma X."/>
            <person name="Wang X."/>
            <person name="Yssel A.E.J."/>
            <person name="Chaluvadi S.R."/>
            <person name="Johnson M."/>
            <person name="Gangashetty P."/>
            <person name="Hamidou F."/>
            <person name="Sanogo M.D."/>
            <person name="Zwaenepoel A."/>
            <person name="Wallace J."/>
            <person name="Van De Peer Y."/>
            <person name="Van Deynze A."/>
        </authorList>
    </citation>
    <scope>NUCLEOTIDE SEQUENCE</scope>
    <source>
        <tissue evidence="17">Leaves</tissue>
    </source>
</reference>
<evidence type="ECO:0000313" key="18">
    <source>
        <dbReference type="Proteomes" id="UP000636709"/>
    </source>
</evidence>
<dbReference type="FunFam" id="3.40.50.720:FF:000022">
    <property type="entry name" value="Cinnamyl alcohol dehydrogenase"/>
    <property type="match status" value="1"/>
</dbReference>
<dbReference type="InterPro" id="IPR011032">
    <property type="entry name" value="GroES-like_sf"/>
</dbReference>
<evidence type="ECO:0000256" key="1">
    <source>
        <dbReference type="ARBA" id="ARBA00001947"/>
    </source>
</evidence>
<dbReference type="PROSITE" id="PS00059">
    <property type="entry name" value="ADH_ZINC"/>
    <property type="match status" value="1"/>
</dbReference>
<dbReference type="InterPro" id="IPR013154">
    <property type="entry name" value="ADH-like_N"/>
</dbReference>
<dbReference type="InterPro" id="IPR002328">
    <property type="entry name" value="ADH_Zn_CS"/>
</dbReference>
<dbReference type="GO" id="GO:0045551">
    <property type="term" value="F:cinnamyl-alcohol dehydrogenase activity"/>
    <property type="evidence" value="ECO:0007669"/>
    <property type="project" value="UniProtKB-EC"/>
</dbReference>
<feature type="domain" description="Enoyl reductase (ER)" evidence="16">
    <location>
        <begin position="29"/>
        <end position="357"/>
    </location>
</feature>
<dbReference type="SMART" id="SM00829">
    <property type="entry name" value="PKS_ER"/>
    <property type="match status" value="1"/>
</dbReference>
<evidence type="ECO:0000256" key="11">
    <source>
        <dbReference type="ARBA" id="ARBA00048379"/>
    </source>
</evidence>
<comment type="cofactor">
    <cofactor evidence="1 15">
        <name>Zn(2+)</name>
        <dbReference type="ChEBI" id="CHEBI:29105"/>
    </cofactor>
</comment>
<keyword evidence="5 15" id="KW-0479">Metal-binding</keyword>
<dbReference type="GO" id="GO:0008270">
    <property type="term" value="F:zinc ion binding"/>
    <property type="evidence" value="ECO:0007669"/>
    <property type="project" value="InterPro"/>
</dbReference>
<dbReference type="OrthoDB" id="1879366at2759"/>
<dbReference type="AlphaFoldDB" id="A0A835EEV0"/>
<dbReference type="PANTHER" id="PTHR42683">
    <property type="entry name" value="ALDEHYDE REDUCTASE"/>
    <property type="match status" value="1"/>
</dbReference>
<dbReference type="SUPFAM" id="SSF51735">
    <property type="entry name" value="NAD(P)-binding Rossmann-fold domains"/>
    <property type="match status" value="1"/>
</dbReference>
<evidence type="ECO:0000256" key="9">
    <source>
        <dbReference type="ARBA" id="ARBA00023002"/>
    </source>
</evidence>
<evidence type="ECO:0000256" key="13">
    <source>
        <dbReference type="ARBA" id="ARBA00049311"/>
    </source>
</evidence>
<comment type="catalytic activity">
    <reaction evidence="11">
        <text>(E)-sinapyl alcohol + NADP(+) = (E)-sinapaldehyde + NADPH + H(+)</text>
        <dbReference type="Rhea" id="RHEA:45704"/>
        <dbReference type="ChEBI" id="CHEBI:15378"/>
        <dbReference type="ChEBI" id="CHEBI:27949"/>
        <dbReference type="ChEBI" id="CHEBI:57783"/>
        <dbReference type="ChEBI" id="CHEBI:58349"/>
        <dbReference type="ChEBI" id="CHEBI:64557"/>
        <dbReference type="EC" id="1.1.1.195"/>
    </reaction>
    <physiologicalReaction direction="right-to-left" evidence="11">
        <dbReference type="Rhea" id="RHEA:45706"/>
    </physiologicalReaction>
</comment>
<dbReference type="Pfam" id="PF00107">
    <property type="entry name" value="ADH_zinc_N"/>
    <property type="match status" value="1"/>
</dbReference>
<sequence>MEVTANHTQTVAGWAAMNESGKVEPFIFKRRYKLHLPLWENGVDDVTIKVQYCGMCHTDIHFMKNHWDITMYPIVPGHEITGVVTKVGSNVSGFDVGDRVGVGCIVEACLDCDHCQSSQENYCDKLVLTYNGILSDGSITYGGYSEMVVVHKKFVARIPDTLPLDAAAPLLCAGITVYSPMKQHGMVNSGGSLGVAGLGGLGHIAVKFGKAFGLRVTVISTSPAKEKEAREGLKADDFIVSTDLKQMQAKMRSLDYIIDTIPVKHSLGPLLELLKVNGVLAVVAAPDQPIELPSFPLIFGKRTISGSITGSMKETQEMLDLCGKHNITCDIELVNTDGINEALARLARNDVRYRFVINIAGDSN</sequence>
<dbReference type="InterPro" id="IPR020843">
    <property type="entry name" value="ER"/>
</dbReference>
<protein>
    <recommendedName>
        <fullName evidence="4">cinnamyl-alcohol dehydrogenase</fullName>
        <ecNumber evidence="4">1.1.1.195</ecNumber>
    </recommendedName>
</protein>
<proteinExistence type="inferred from homology"/>
<comment type="catalytic activity">
    <reaction evidence="14">
        <text>(E)-cinnamyl alcohol + NADP(+) = (E)-cinnamaldehyde + NADPH + H(+)</text>
        <dbReference type="Rhea" id="RHEA:10392"/>
        <dbReference type="ChEBI" id="CHEBI:15378"/>
        <dbReference type="ChEBI" id="CHEBI:16731"/>
        <dbReference type="ChEBI" id="CHEBI:33227"/>
        <dbReference type="ChEBI" id="CHEBI:57783"/>
        <dbReference type="ChEBI" id="CHEBI:58349"/>
        <dbReference type="EC" id="1.1.1.195"/>
    </reaction>
    <physiologicalReaction direction="right-to-left" evidence="14">
        <dbReference type="Rhea" id="RHEA:10394"/>
    </physiologicalReaction>
</comment>
<dbReference type="InterPro" id="IPR047109">
    <property type="entry name" value="CAD-like"/>
</dbReference>
<keyword evidence="7 15" id="KW-0862">Zinc</keyword>
<accession>A0A835EEV0</accession>
<comment type="caution">
    <text evidence="17">The sequence shown here is derived from an EMBL/GenBank/DDBJ whole genome shotgun (WGS) entry which is preliminary data.</text>
</comment>
<dbReference type="Pfam" id="PF08240">
    <property type="entry name" value="ADH_N"/>
    <property type="match status" value="1"/>
</dbReference>
<evidence type="ECO:0000256" key="2">
    <source>
        <dbReference type="ARBA" id="ARBA00004928"/>
    </source>
</evidence>
<evidence type="ECO:0000256" key="8">
    <source>
        <dbReference type="ARBA" id="ARBA00022857"/>
    </source>
</evidence>
<comment type="subunit">
    <text evidence="3">Homodimer.</text>
</comment>
<dbReference type="SUPFAM" id="SSF50129">
    <property type="entry name" value="GroES-like"/>
    <property type="match status" value="1"/>
</dbReference>
<evidence type="ECO:0000256" key="4">
    <source>
        <dbReference type="ARBA" id="ARBA00013171"/>
    </source>
</evidence>
<dbReference type="EMBL" id="JACEFO010002039">
    <property type="protein sequence ID" value="KAF8688246.1"/>
    <property type="molecule type" value="Genomic_DNA"/>
</dbReference>
<dbReference type="EC" id="1.1.1.195" evidence="4"/>
<name>A0A835EEV0_9POAL</name>
<keyword evidence="6" id="KW-0438">Lignin biosynthesis</keyword>
<comment type="catalytic activity">
    <reaction evidence="13">
        <text>(E)-coniferol + NADP(+) = (E)-coniferaldehyde + NADPH + H(+)</text>
        <dbReference type="Rhea" id="RHEA:22444"/>
        <dbReference type="ChEBI" id="CHEBI:15378"/>
        <dbReference type="ChEBI" id="CHEBI:16547"/>
        <dbReference type="ChEBI" id="CHEBI:17745"/>
        <dbReference type="ChEBI" id="CHEBI:57783"/>
        <dbReference type="ChEBI" id="CHEBI:58349"/>
        <dbReference type="EC" id="1.1.1.195"/>
    </reaction>
    <physiologicalReaction direction="right-to-left" evidence="13">
        <dbReference type="Rhea" id="RHEA:22446"/>
    </physiologicalReaction>
</comment>
<evidence type="ECO:0000259" key="16">
    <source>
        <dbReference type="SMART" id="SM00829"/>
    </source>
</evidence>
<evidence type="ECO:0000256" key="7">
    <source>
        <dbReference type="ARBA" id="ARBA00022833"/>
    </source>
</evidence>
<comment type="similarity">
    <text evidence="15">Belongs to the zinc-containing alcohol dehydrogenase family.</text>
</comment>
<evidence type="ECO:0000256" key="3">
    <source>
        <dbReference type="ARBA" id="ARBA00011738"/>
    </source>
</evidence>
<dbReference type="Proteomes" id="UP000636709">
    <property type="component" value="Unassembled WGS sequence"/>
</dbReference>
<evidence type="ECO:0000256" key="10">
    <source>
        <dbReference type="ARBA" id="ARBA00047329"/>
    </source>
</evidence>